<keyword evidence="1" id="KW-0812">Transmembrane</keyword>
<evidence type="ECO:0000313" key="2">
    <source>
        <dbReference type="EMBL" id="GAI22343.1"/>
    </source>
</evidence>
<evidence type="ECO:0000256" key="1">
    <source>
        <dbReference type="SAM" id="Phobius"/>
    </source>
</evidence>
<gene>
    <name evidence="2" type="ORF">S06H3_29597</name>
</gene>
<reference evidence="2" key="1">
    <citation type="journal article" date="2014" name="Front. Microbiol.">
        <title>High frequency of phylogenetically diverse reductive dehalogenase-homologous genes in deep subseafloor sedimentary metagenomes.</title>
        <authorList>
            <person name="Kawai M."/>
            <person name="Futagami T."/>
            <person name="Toyoda A."/>
            <person name="Takaki Y."/>
            <person name="Nishi S."/>
            <person name="Hori S."/>
            <person name="Arai W."/>
            <person name="Tsubouchi T."/>
            <person name="Morono Y."/>
            <person name="Uchiyama I."/>
            <person name="Ito T."/>
            <person name="Fujiyama A."/>
            <person name="Inagaki F."/>
            <person name="Takami H."/>
        </authorList>
    </citation>
    <scope>NUCLEOTIDE SEQUENCE</scope>
    <source>
        <strain evidence="2">Expedition CK06-06</strain>
    </source>
</reference>
<dbReference type="EMBL" id="BARV01017351">
    <property type="protein sequence ID" value="GAI22343.1"/>
    <property type="molecule type" value="Genomic_DNA"/>
</dbReference>
<protein>
    <submittedName>
        <fullName evidence="2">Uncharacterized protein</fullName>
    </submittedName>
</protein>
<keyword evidence="1" id="KW-0472">Membrane</keyword>
<accession>X1LTB5</accession>
<name>X1LTB5_9ZZZZ</name>
<dbReference type="AlphaFoldDB" id="X1LTB5"/>
<feature type="transmembrane region" description="Helical" evidence="1">
    <location>
        <begin position="20"/>
        <end position="39"/>
    </location>
</feature>
<keyword evidence="1" id="KW-1133">Transmembrane helix</keyword>
<comment type="caution">
    <text evidence="2">The sequence shown here is derived from an EMBL/GenBank/DDBJ whole genome shotgun (WGS) entry which is preliminary data.</text>
</comment>
<organism evidence="2">
    <name type="scientific">marine sediment metagenome</name>
    <dbReference type="NCBI Taxonomy" id="412755"/>
    <lineage>
        <taxon>unclassified sequences</taxon>
        <taxon>metagenomes</taxon>
        <taxon>ecological metagenomes</taxon>
    </lineage>
</organism>
<sequence length="42" mass="4727">MGLWLVDIYNRLFGDLGLRIVIVIGVAFAVCLIGCLLKYEKK</sequence>
<proteinExistence type="predicted"/>